<dbReference type="AlphaFoldDB" id="A0A2W4K027"/>
<dbReference type="GO" id="GO:0016020">
    <property type="term" value="C:membrane"/>
    <property type="evidence" value="ECO:0007669"/>
    <property type="project" value="InterPro"/>
</dbReference>
<feature type="transmembrane region" description="Helical" evidence="2">
    <location>
        <begin position="185"/>
        <end position="206"/>
    </location>
</feature>
<evidence type="ECO:0000259" key="3">
    <source>
        <dbReference type="Pfam" id="PF00892"/>
    </source>
</evidence>
<keyword evidence="2" id="KW-0472">Membrane</keyword>
<feature type="transmembrane region" description="Helical" evidence="2">
    <location>
        <begin position="75"/>
        <end position="94"/>
    </location>
</feature>
<dbReference type="InterPro" id="IPR000620">
    <property type="entry name" value="EamA_dom"/>
</dbReference>
<feature type="transmembrane region" description="Helical" evidence="2">
    <location>
        <begin position="46"/>
        <end position="63"/>
    </location>
</feature>
<keyword evidence="2" id="KW-0812">Transmembrane</keyword>
<organism evidence="4">
    <name type="scientific">Thermocrispum agreste</name>
    <dbReference type="NCBI Taxonomy" id="37925"/>
    <lineage>
        <taxon>Bacteria</taxon>
        <taxon>Bacillati</taxon>
        <taxon>Actinomycetota</taxon>
        <taxon>Actinomycetes</taxon>
        <taxon>Pseudonocardiales</taxon>
        <taxon>Pseudonocardiaceae</taxon>
        <taxon>Thermocrispum</taxon>
    </lineage>
</organism>
<feature type="transmembrane region" description="Helical" evidence="2">
    <location>
        <begin position="242"/>
        <end position="261"/>
    </location>
</feature>
<feature type="transmembrane region" description="Helical" evidence="2">
    <location>
        <begin position="212"/>
        <end position="230"/>
    </location>
</feature>
<feature type="domain" description="EamA" evidence="3">
    <location>
        <begin position="150"/>
        <end position="283"/>
    </location>
</feature>
<dbReference type="SUPFAM" id="SSF103481">
    <property type="entry name" value="Multidrug resistance efflux transporter EmrE"/>
    <property type="match status" value="2"/>
</dbReference>
<feature type="transmembrane region" description="Helical" evidence="2">
    <location>
        <begin position="20"/>
        <end position="40"/>
    </location>
</feature>
<evidence type="ECO:0000313" key="4">
    <source>
        <dbReference type="EMBL" id="PZM99527.1"/>
    </source>
</evidence>
<keyword evidence="2" id="KW-1133">Transmembrane helix</keyword>
<gene>
    <name evidence="4" type="ORF">DIU77_05590</name>
</gene>
<name>A0A2W4K027_9PSEU</name>
<dbReference type="EMBL" id="QGUI01000154">
    <property type="protein sequence ID" value="PZM99527.1"/>
    <property type="molecule type" value="Genomic_DNA"/>
</dbReference>
<sequence length="295" mass="30085">MRRVRRIPVGHLVSRAPAPALFVVSGISMYVGAAMAVWLFDVASPSGVAWLRCLGAAIVLLAWRRPPRAAWRGRSLVLAGTFGTVTAGMNVVFYEAIARLPLGTAVAIEFAGPVTVAAVGSRRLRDVGALLLVALGVVLIADVQLEGSPLGVLFALAAAAAWAGYIVLGKRVALAPDGVSGQDSLAVGMAVATVVLSPLAVGTGPVWGSAELLTIGVGVGVLSTVVPYALDQVVLRRVGQTSFALLLALLPVTATAIGFLVLAQIPAPVEAVGILAVVCGLLVRSRDDQAAGEPP</sequence>
<feature type="transmembrane region" description="Helical" evidence="2">
    <location>
        <begin position="151"/>
        <end position="173"/>
    </location>
</feature>
<proteinExistence type="inferred from homology"/>
<comment type="caution">
    <text evidence="4">The sequence shown here is derived from an EMBL/GenBank/DDBJ whole genome shotgun (WGS) entry which is preliminary data.</text>
</comment>
<dbReference type="InterPro" id="IPR037185">
    <property type="entry name" value="EmrE-like"/>
</dbReference>
<dbReference type="Pfam" id="PF00892">
    <property type="entry name" value="EamA"/>
    <property type="match status" value="1"/>
</dbReference>
<evidence type="ECO:0000256" key="1">
    <source>
        <dbReference type="ARBA" id="ARBA00007362"/>
    </source>
</evidence>
<reference evidence="4" key="1">
    <citation type="submission" date="2018-05" db="EMBL/GenBank/DDBJ databases">
        <authorList>
            <person name="Lanie J.A."/>
            <person name="Ng W.-L."/>
            <person name="Kazmierczak K.M."/>
            <person name="Andrzejewski T.M."/>
            <person name="Davidsen T.M."/>
            <person name="Wayne K.J."/>
            <person name="Tettelin H."/>
            <person name="Glass J.I."/>
            <person name="Rusch D."/>
            <person name="Podicherti R."/>
            <person name="Tsui H.-C.T."/>
            <person name="Winkler M.E."/>
        </authorList>
    </citation>
    <scope>NUCLEOTIDE SEQUENCE</scope>
    <source>
        <strain evidence="4">ZC4RG45</strain>
    </source>
</reference>
<comment type="similarity">
    <text evidence="1">Belongs to the EamA transporter family.</text>
</comment>
<feature type="transmembrane region" description="Helical" evidence="2">
    <location>
        <begin position="100"/>
        <end position="120"/>
    </location>
</feature>
<evidence type="ECO:0000256" key="2">
    <source>
        <dbReference type="SAM" id="Phobius"/>
    </source>
</evidence>
<feature type="transmembrane region" description="Helical" evidence="2">
    <location>
        <begin position="127"/>
        <end position="145"/>
    </location>
</feature>
<protein>
    <submittedName>
        <fullName evidence="4">EamA family transporter</fullName>
    </submittedName>
</protein>
<accession>A0A2W4K027</accession>